<dbReference type="InterPro" id="IPR039426">
    <property type="entry name" value="TonB-dep_rcpt-like"/>
</dbReference>
<gene>
    <name evidence="14" type="ORF">B3C1_14310</name>
</gene>
<evidence type="ECO:0000256" key="6">
    <source>
        <dbReference type="ARBA" id="ARBA00023136"/>
    </source>
</evidence>
<dbReference type="Pfam" id="PF00593">
    <property type="entry name" value="TonB_dep_Rec_b-barrel"/>
    <property type="match status" value="1"/>
</dbReference>
<feature type="signal peptide" evidence="11">
    <location>
        <begin position="1"/>
        <end position="21"/>
    </location>
</feature>
<evidence type="ECO:0000256" key="9">
    <source>
        <dbReference type="RuleBase" id="RU003357"/>
    </source>
</evidence>
<comment type="similarity">
    <text evidence="8 9">Belongs to the TonB-dependent receptor family.</text>
</comment>
<keyword evidence="6 8" id="KW-0472">Membrane</keyword>
<evidence type="ECO:0000256" key="4">
    <source>
        <dbReference type="ARBA" id="ARBA00022692"/>
    </source>
</evidence>
<evidence type="ECO:0000256" key="5">
    <source>
        <dbReference type="ARBA" id="ARBA00023077"/>
    </source>
</evidence>
<feature type="domain" description="TonB-dependent receptor-like beta-barrel" evidence="12">
    <location>
        <begin position="295"/>
        <end position="751"/>
    </location>
</feature>
<dbReference type="InterPro" id="IPR008969">
    <property type="entry name" value="CarboxyPept-like_regulatory"/>
</dbReference>
<feature type="domain" description="TonB-dependent receptor plug" evidence="13">
    <location>
        <begin position="117"/>
        <end position="221"/>
    </location>
</feature>
<feature type="region of interest" description="Disordered" evidence="10">
    <location>
        <begin position="276"/>
        <end position="302"/>
    </location>
</feature>
<accession>K2J465</accession>
<sequence length="783" mass="84959">MRLAPLTLALAAAGAITPAWAAEVSGQITDLTGAPVAGVTIEVTGAQLRTQSDAQGRYRLAVADNQHLHLHVGAPAYVHQELDLDIATGLLVQDLVLRPSNIENITVTGTALGRSVLESATPVSVLSDDKLRLATAPTLGDTLAKEPGVQSSYFGPVASRPVIRGMDGARVKVLQNGLSVSDASTISADHSVTAEASTAQQIEILRGPGTLLYGNGAIGGVVNVVDNRIAQHPIEGLSGEVDGRYGTGADERTLAASLNGGNGRLALHLDGTRRRTHDVDIPGYGEKDQDKPQPHGTLANSDIRQDEGTAGIAYTGDRGFIGVSVNRLESNYGIVGHEHEHEEEAEAEHEEHGDEGVRIDLEKTNYQLLAGLGNPLPGFNRLSFAAAYTDYQHRELEEGLAATTFTNKESEGRLSLYHDPLGEWQGVIGLHLNHRDFAASGEEAITPSSKTDSLAAFVVEERQFGNLNLELGARVERYQIKAGTLVLEGHDGDQVFTPAKQRDTNLSLSAGSVWEFSPGYNLGLALTHAERSATAEELYSYGPHLATGTFEVGALYHLHGDHGHPSDGSLEQEKANNLDLTLRKFEGDWSWSLNLFYNEVDNYFYQRNTGVVVGEDEEEEAHEEEGEHHHHGEGLPIYQYSQGNARLYGFEAQVKVPMGELWSIDAFSDYTRGKLKDGGNLPRISPLRLGLTVNLDWQDWHADLGAVRYGKQDKVAEFESASDGYTLVDASLSYRYYSGNGDLFFYLKGNNLTDREARPHTSFLKDKAPLPGRNLTLGVRYAF</sequence>
<evidence type="ECO:0000256" key="1">
    <source>
        <dbReference type="ARBA" id="ARBA00004571"/>
    </source>
</evidence>
<proteinExistence type="inferred from homology"/>
<dbReference type="GO" id="GO:0009279">
    <property type="term" value="C:cell outer membrane"/>
    <property type="evidence" value="ECO:0007669"/>
    <property type="project" value="UniProtKB-SubCell"/>
</dbReference>
<evidence type="ECO:0000256" key="2">
    <source>
        <dbReference type="ARBA" id="ARBA00022448"/>
    </source>
</evidence>
<dbReference type="Proteomes" id="UP000006755">
    <property type="component" value="Unassembled WGS sequence"/>
</dbReference>
<dbReference type="SUPFAM" id="SSF56935">
    <property type="entry name" value="Porins"/>
    <property type="match status" value="1"/>
</dbReference>
<dbReference type="Gene3D" id="2.40.170.20">
    <property type="entry name" value="TonB-dependent receptor, beta-barrel domain"/>
    <property type="match status" value="1"/>
</dbReference>
<dbReference type="GO" id="GO:0015344">
    <property type="term" value="F:siderophore uptake transmembrane transporter activity"/>
    <property type="evidence" value="ECO:0007669"/>
    <property type="project" value="TreeGrafter"/>
</dbReference>
<keyword evidence="5 9" id="KW-0798">TonB box</keyword>
<evidence type="ECO:0000313" key="14">
    <source>
        <dbReference type="EMBL" id="EKE69868.1"/>
    </source>
</evidence>
<evidence type="ECO:0000256" key="11">
    <source>
        <dbReference type="SAM" id="SignalP"/>
    </source>
</evidence>
<dbReference type="PANTHER" id="PTHR30069">
    <property type="entry name" value="TONB-DEPENDENT OUTER MEMBRANE RECEPTOR"/>
    <property type="match status" value="1"/>
</dbReference>
<keyword evidence="3 8" id="KW-1134">Transmembrane beta strand</keyword>
<dbReference type="OrthoDB" id="9815954at2"/>
<keyword evidence="2 8" id="KW-0813">Transport</keyword>
<name>K2J465_9GAMM</name>
<feature type="chain" id="PRO_5003858974" evidence="11">
    <location>
        <begin position="22"/>
        <end position="783"/>
    </location>
</feature>
<feature type="compositionally biased region" description="Basic and acidic residues" evidence="10">
    <location>
        <begin position="276"/>
        <end position="293"/>
    </location>
</feature>
<dbReference type="AlphaFoldDB" id="K2J465"/>
<keyword evidence="14" id="KW-0675">Receptor</keyword>
<dbReference type="InterPro" id="IPR000531">
    <property type="entry name" value="Beta-barrel_TonB"/>
</dbReference>
<comment type="subcellular location">
    <subcellularLocation>
        <location evidence="1 8">Cell outer membrane</location>
        <topology evidence="1 8">Multi-pass membrane protein</topology>
    </subcellularLocation>
</comment>
<evidence type="ECO:0000256" key="7">
    <source>
        <dbReference type="ARBA" id="ARBA00023237"/>
    </source>
</evidence>
<dbReference type="EMBL" id="AMRI01000022">
    <property type="protein sequence ID" value="EKE69868.1"/>
    <property type="molecule type" value="Genomic_DNA"/>
</dbReference>
<dbReference type="PATRIC" id="fig|745411.4.peg.2813"/>
<keyword evidence="4 8" id="KW-0812">Transmembrane</keyword>
<evidence type="ECO:0000313" key="15">
    <source>
        <dbReference type="Proteomes" id="UP000006755"/>
    </source>
</evidence>
<feature type="region of interest" description="Disordered" evidence="10">
    <location>
        <begin position="616"/>
        <end position="635"/>
    </location>
</feature>
<dbReference type="InterPro" id="IPR036942">
    <property type="entry name" value="Beta-barrel_TonB_sf"/>
</dbReference>
<dbReference type="Gene3D" id="2.60.40.1120">
    <property type="entry name" value="Carboxypeptidase-like, regulatory domain"/>
    <property type="match status" value="1"/>
</dbReference>
<dbReference type="eggNOG" id="COG4206">
    <property type="taxonomic scope" value="Bacteria"/>
</dbReference>
<organism evidence="14 15">
    <name type="scientific">Gallaecimonas xiamenensis 3-C-1</name>
    <dbReference type="NCBI Taxonomy" id="745411"/>
    <lineage>
        <taxon>Bacteria</taxon>
        <taxon>Pseudomonadati</taxon>
        <taxon>Pseudomonadota</taxon>
        <taxon>Gammaproteobacteria</taxon>
        <taxon>Enterobacterales</taxon>
        <taxon>Gallaecimonadaceae</taxon>
        <taxon>Gallaecimonas</taxon>
    </lineage>
</organism>
<keyword evidence="7 8" id="KW-0998">Cell outer membrane</keyword>
<dbReference type="Pfam" id="PF07715">
    <property type="entry name" value="Plug"/>
    <property type="match status" value="1"/>
</dbReference>
<protein>
    <submittedName>
        <fullName evidence="14">TonB-dependent receptor, plug</fullName>
    </submittedName>
</protein>
<evidence type="ECO:0000256" key="8">
    <source>
        <dbReference type="PROSITE-ProRule" id="PRU01360"/>
    </source>
</evidence>
<dbReference type="STRING" id="745411.B3C1_14310"/>
<dbReference type="GO" id="GO:0044718">
    <property type="term" value="P:siderophore transmembrane transport"/>
    <property type="evidence" value="ECO:0007669"/>
    <property type="project" value="TreeGrafter"/>
</dbReference>
<dbReference type="Gene3D" id="2.170.130.10">
    <property type="entry name" value="TonB-dependent receptor, plug domain"/>
    <property type="match status" value="1"/>
</dbReference>
<dbReference type="InterPro" id="IPR037066">
    <property type="entry name" value="Plug_dom_sf"/>
</dbReference>
<dbReference type="PANTHER" id="PTHR30069:SF40">
    <property type="entry name" value="TONB-DEPENDENT RECEPTOR NMB0964-RELATED"/>
    <property type="match status" value="1"/>
</dbReference>
<dbReference type="PROSITE" id="PS52016">
    <property type="entry name" value="TONB_DEPENDENT_REC_3"/>
    <property type="match status" value="1"/>
</dbReference>
<evidence type="ECO:0000259" key="13">
    <source>
        <dbReference type="Pfam" id="PF07715"/>
    </source>
</evidence>
<dbReference type="RefSeq" id="WP_008485690.1">
    <property type="nucleotide sequence ID" value="NZ_AMRI01000022.1"/>
</dbReference>
<evidence type="ECO:0000256" key="10">
    <source>
        <dbReference type="SAM" id="MobiDB-lite"/>
    </source>
</evidence>
<keyword evidence="11" id="KW-0732">Signal</keyword>
<evidence type="ECO:0000256" key="3">
    <source>
        <dbReference type="ARBA" id="ARBA00022452"/>
    </source>
</evidence>
<reference evidence="14 15" key="1">
    <citation type="journal article" date="2012" name="J. Bacteriol.">
        <title>Genome Sequence of Gallaecimonas xiamenensis Type Strain 3-C-1.</title>
        <authorList>
            <person name="Lai Q."/>
            <person name="Wang L."/>
            <person name="Wang W."/>
            <person name="Shao Z."/>
        </authorList>
    </citation>
    <scope>NUCLEOTIDE SEQUENCE [LARGE SCALE GENOMIC DNA]</scope>
    <source>
        <strain evidence="14 15">3-C-1</strain>
    </source>
</reference>
<dbReference type="Pfam" id="PF13620">
    <property type="entry name" value="CarboxypepD_reg"/>
    <property type="match status" value="1"/>
</dbReference>
<dbReference type="SUPFAM" id="SSF49464">
    <property type="entry name" value="Carboxypeptidase regulatory domain-like"/>
    <property type="match status" value="1"/>
</dbReference>
<dbReference type="InterPro" id="IPR012910">
    <property type="entry name" value="Plug_dom"/>
</dbReference>
<comment type="caution">
    <text evidence="14">The sequence shown here is derived from an EMBL/GenBank/DDBJ whole genome shotgun (WGS) entry which is preliminary data.</text>
</comment>
<evidence type="ECO:0000259" key="12">
    <source>
        <dbReference type="Pfam" id="PF00593"/>
    </source>
</evidence>
<keyword evidence="15" id="KW-1185">Reference proteome</keyword>